<protein>
    <recommendedName>
        <fullName evidence="1">Lipopolysaccharide core heptose(I) kinase</fullName>
        <ecNumber evidence="1">2.7.1.-</ecNumber>
    </recommendedName>
</protein>
<comment type="similarity">
    <text evidence="1">Belongs to the protein kinase superfamily. KdkA/rfaP family.</text>
</comment>
<feature type="active site" evidence="2">
    <location>
        <position position="163"/>
    </location>
</feature>
<name>A0A0K1XFA2_9GAMM</name>
<dbReference type="AlphaFoldDB" id="A0A0K1XFA2"/>
<dbReference type="GO" id="GO:0009244">
    <property type="term" value="P:lipopolysaccharide core region biosynthetic process"/>
    <property type="evidence" value="ECO:0007669"/>
    <property type="project" value="UniProtKB-UniRule"/>
</dbReference>
<accession>A0A0K1XFA2</accession>
<keyword evidence="1 3" id="KW-0418">Kinase</keyword>
<keyword evidence="1" id="KW-0808">Transferase</keyword>
<keyword evidence="1" id="KW-0067">ATP-binding</keyword>
<dbReference type="Pfam" id="PF06293">
    <property type="entry name" value="Kdo"/>
    <property type="match status" value="1"/>
</dbReference>
<dbReference type="GO" id="GO:0005524">
    <property type="term" value="F:ATP binding"/>
    <property type="evidence" value="ECO:0007669"/>
    <property type="project" value="UniProtKB-UniRule"/>
</dbReference>
<dbReference type="Proteomes" id="UP000063953">
    <property type="component" value="Chromosome"/>
</dbReference>
<evidence type="ECO:0000313" key="4">
    <source>
        <dbReference type="Proteomes" id="UP000063953"/>
    </source>
</evidence>
<keyword evidence="1" id="KW-0547">Nucleotide-binding</keyword>
<dbReference type="NCBIfam" id="NF011703">
    <property type="entry name" value="PRK15123.1"/>
    <property type="match status" value="1"/>
</dbReference>
<dbReference type="RefSeq" id="WP_053101254.1">
    <property type="nucleotide sequence ID" value="NZ_CP012365.1"/>
</dbReference>
<dbReference type="PATRIC" id="fig|1698449.3.peg.1775"/>
<dbReference type="SUPFAM" id="SSF56112">
    <property type="entry name" value="Protein kinase-like (PK-like)"/>
    <property type="match status" value="1"/>
</dbReference>
<dbReference type="EMBL" id="CP012365">
    <property type="protein sequence ID" value="AKX60021.1"/>
    <property type="molecule type" value="Genomic_DNA"/>
</dbReference>
<dbReference type="EC" id="2.7.1.-" evidence="1"/>
<dbReference type="InterPro" id="IPR017172">
    <property type="entry name" value="Lsacc_core_hep_kinase_RfaP"/>
</dbReference>
<reference evidence="3 4" key="1">
    <citation type="journal article" date="2015" name="Genome Announc.">
        <title>Genome Sequences of Oblitimonas alkaliphila gen. nov. sp. nov. (Proposed), a Novel Bacterium of the Pseudomonadaceae Family.</title>
        <authorList>
            <person name="Lauer A.C."/>
            <person name="Nicholson A.C."/>
            <person name="Humrighouse B.W."/>
            <person name="Emery B."/>
            <person name="Drobish A."/>
            <person name="Juieng P."/>
            <person name="Loparev V."/>
            <person name="McQuiston J.R."/>
        </authorList>
    </citation>
    <scope>NUCLEOTIDE SEQUENCE [LARGE SCALE GENOMIC DNA]</scope>
    <source>
        <strain evidence="3 4">E5571</strain>
    </source>
</reference>
<dbReference type="GO" id="GO:0016301">
    <property type="term" value="F:kinase activity"/>
    <property type="evidence" value="ECO:0007669"/>
    <property type="project" value="UniProtKB-UniRule"/>
</dbReference>
<dbReference type="STRING" id="1697053.AKN87_11310"/>
<gene>
    <name evidence="3" type="ORF">AKN88_08830</name>
</gene>
<dbReference type="InterPro" id="IPR011009">
    <property type="entry name" value="Kinase-like_dom_sf"/>
</dbReference>
<proteinExistence type="inferred from homology"/>
<organism evidence="3 4">
    <name type="scientific">Thiopseudomonas alkaliphila</name>
    <dbReference type="NCBI Taxonomy" id="1697053"/>
    <lineage>
        <taxon>Bacteria</taxon>
        <taxon>Pseudomonadati</taxon>
        <taxon>Pseudomonadota</taxon>
        <taxon>Gammaproteobacteria</taxon>
        <taxon>Pseudomonadales</taxon>
        <taxon>Pseudomonadaceae</taxon>
        <taxon>Thiopseudomonas</taxon>
    </lineage>
</organism>
<evidence type="ECO:0000256" key="1">
    <source>
        <dbReference type="PIRNR" id="PIRNR037318"/>
    </source>
</evidence>
<dbReference type="UniPathway" id="UPA00958"/>
<sequence length="268" mass="30809">MSLLLQAPFNQLWQGQDPFTAVEQLQGEVYRELEGRRTLRTEVAGAGYFVKIHRGIGWGEIIKNLLTAKLPVLGAEQELQAIKRLTQAQVPTMTAVAYGKRGLNPARQHSFIITEELAPTISLEDYSLNWQAQPPPPALKRALIQRVAEMVGAMHRAGVNHRDCYICHFLLHTDQPIRAEQFRLSVIDLHRAQTRARTPVRWRNKDLAALYFSALEIGLTERDKLRFLRHYFQLPLRQVLAQEAKLLAWLQVKADKLYQRKQRYGDAL</sequence>
<comment type="function">
    <text evidence="1">Kinase involved in the biosynthesis of the core oligosaccharide region of lipopolysaccharide (LPS). Catalyzes the phosphorylation of heptose I (HepI), the first heptose added to the Kdo2-lipid A module.</text>
</comment>
<comment type="pathway">
    <text evidence="1">Bacterial outer membrane biogenesis; LPS core biosynthesis.</text>
</comment>
<keyword evidence="1" id="KW-0448">Lipopolysaccharide biosynthesis</keyword>
<evidence type="ECO:0000313" key="3">
    <source>
        <dbReference type="EMBL" id="AKX60021.1"/>
    </source>
</evidence>
<keyword evidence="4" id="KW-1185">Reference proteome</keyword>
<dbReference type="PIRSF" id="PIRSF037318">
    <property type="entry name" value="RfaP"/>
    <property type="match status" value="1"/>
</dbReference>
<evidence type="ECO:0000256" key="2">
    <source>
        <dbReference type="PIRSR" id="PIRSR037318-50"/>
    </source>
</evidence>